<organism evidence="3 4">
    <name type="scientific">Mya arenaria</name>
    <name type="common">Soft-shell clam</name>
    <dbReference type="NCBI Taxonomy" id="6604"/>
    <lineage>
        <taxon>Eukaryota</taxon>
        <taxon>Metazoa</taxon>
        <taxon>Spiralia</taxon>
        <taxon>Lophotrochozoa</taxon>
        <taxon>Mollusca</taxon>
        <taxon>Bivalvia</taxon>
        <taxon>Autobranchia</taxon>
        <taxon>Heteroconchia</taxon>
        <taxon>Euheterodonta</taxon>
        <taxon>Imparidentia</taxon>
        <taxon>Neoheterodontei</taxon>
        <taxon>Myida</taxon>
        <taxon>Myoidea</taxon>
        <taxon>Myidae</taxon>
        <taxon>Mya</taxon>
    </lineage>
</organism>
<dbReference type="SMART" id="SM00460">
    <property type="entry name" value="TGc"/>
    <property type="match status" value="1"/>
</dbReference>
<dbReference type="InterPro" id="IPR002931">
    <property type="entry name" value="Transglutaminase-like"/>
</dbReference>
<sequence>MPGTGNAPRASDVGRRVPMEVDTELFSDFEMRTLFGSDVLVHSSDPRDEVIEDPNILHVKAVDLDIKNNTKAHRTDEFDIADASVYDDREFLVVRRGQAFKANITFSKEFDPSEDDLRLIFQFGKYPLASSGSYVELVLSDKDVKSEWGAWMESREEKVTSIQVVTPPTVYVGKWTLSVDIIKRKDAKITIYRYKHEKPIYVLFNPWCKEDGVYMPDKDGSQIGEYVLNDTGKIYAGNTRSISPKPWVFGQFTGNVLDCILNLLDTEMNVKKRGDPVMVSRKLSALVNSSNEDGILTGNWSGDYTGGTSPLDWTGSVAIFEQYYETNAPVEYGQCWVFSGILTTACRALGIPARSVTNFASAHDTDGRISTCGMMFGWPVRTCRPDMAAGRPSTPLHRKRAYMVEVARTAWVQCRCVPFGRAESISRTTDHLCLRNVGRYLSTKGVKGMTFERTWFEKLICSDEEREDVTCQYKFKEGSEEERAAVREASMHSSETTKKTKVYEPAVKDVEFKVSADPNTFVGDDIEVTLVMENKSDSTRTVSGTLVIGTTFYTGVFHKELLKKKFQGVQVEEEKFRVPVKEYLDKLADHFMISISFVCVVQETRQHFVDSSELRLRKPHLTVKAPDKARVDKSFQVNVSFVNPLPVSLTKCELRVEGPGLLKPICFQQPDLKEKSTFTATFEMTPVKTGQRDIIVYYNSQEISAITGTHSVNVEF</sequence>
<dbReference type="PIRSF" id="PIRSF000459">
    <property type="entry name" value="TGM_EBP42"/>
    <property type="match status" value="1"/>
</dbReference>
<dbReference type="InterPro" id="IPR036985">
    <property type="entry name" value="Transglutaminase-like_sf"/>
</dbReference>
<dbReference type="InterPro" id="IPR013783">
    <property type="entry name" value="Ig-like_fold"/>
</dbReference>
<dbReference type="SUPFAM" id="SSF54001">
    <property type="entry name" value="Cysteine proteinases"/>
    <property type="match status" value="1"/>
</dbReference>
<dbReference type="PANTHER" id="PTHR11590:SF40">
    <property type="entry name" value="HEMOCYTE PROTEIN-GLUTAMINE GAMMA-GLUTAMYLTRANSFERASE-LIKE PROTEIN"/>
    <property type="match status" value="1"/>
</dbReference>
<proteinExistence type="inferred from homology"/>
<evidence type="ECO:0000313" key="3">
    <source>
        <dbReference type="EMBL" id="WAR13580.1"/>
    </source>
</evidence>
<dbReference type="InterPro" id="IPR008958">
    <property type="entry name" value="Transglutaminase_C"/>
</dbReference>
<dbReference type="InterPro" id="IPR050779">
    <property type="entry name" value="Transglutaminase"/>
</dbReference>
<dbReference type="InterPro" id="IPR013808">
    <property type="entry name" value="Transglutaminase_AS"/>
</dbReference>
<reference evidence="3" key="1">
    <citation type="submission" date="2022-11" db="EMBL/GenBank/DDBJ databases">
        <title>Centuries of genome instability and evolution in soft-shell clam transmissible cancer (bioRxiv).</title>
        <authorList>
            <person name="Hart S.F.M."/>
            <person name="Yonemitsu M.A."/>
            <person name="Giersch R.M."/>
            <person name="Beal B.F."/>
            <person name="Arriagada G."/>
            <person name="Davis B.W."/>
            <person name="Ostrander E.A."/>
            <person name="Goff S.P."/>
            <person name="Metzger M.J."/>
        </authorList>
    </citation>
    <scope>NUCLEOTIDE SEQUENCE</scope>
    <source>
        <strain evidence="3">MELC-2E11</strain>
        <tissue evidence="3">Siphon/mantle</tissue>
    </source>
</reference>
<dbReference type="InterPro" id="IPR036238">
    <property type="entry name" value="Transglutaminase_C_sf"/>
</dbReference>
<gene>
    <name evidence="3" type="ORF">MAR_027760</name>
</gene>
<dbReference type="InterPro" id="IPR023608">
    <property type="entry name" value="Transglutaminase_animal"/>
</dbReference>
<dbReference type="EMBL" id="CP111019">
    <property type="protein sequence ID" value="WAR13580.1"/>
    <property type="molecule type" value="Genomic_DNA"/>
</dbReference>
<dbReference type="PANTHER" id="PTHR11590">
    <property type="entry name" value="PROTEIN-GLUTAMINE GAMMA-GLUTAMYLTRANSFERASE"/>
    <property type="match status" value="1"/>
</dbReference>
<name>A0ABY7EUF8_MYAAR</name>
<dbReference type="Pfam" id="PF01841">
    <property type="entry name" value="Transglut_core"/>
    <property type="match status" value="1"/>
</dbReference>
<dbReference type="Pfam" id="PF00868">
    <property type="entry name" value="Transglut_N"/>
    <property type="match status" value="1"/>
</dbReference>
<keyword evidence="4" id="KW-1185">Reference proteome</keyword>
<evidence type="ECO:0000259" key="2">
    <source>
        <dbReference type="SMART" id="SM00460"/>
    </source>
</evidence>
<dbReference type="InterPro" id="IPR014756">
    <property type="entry name" value="Ig_E-set"/>
</dbReference>
<dbReference type="Gene3D" id="3.90.260.10">
    <property type="entry name" value="Transglutaminase-like"/>
    <property type="match status" value="2"/>
</dbReference>
<dbReference type="SUPFAM" id="SSF49309">
    <property type="entry name" value="Transglutaminase, two C-terminal domains"/>
    <property type="match status" value="2"/>
</dbReference>
<dbReference type="Proteomes" id="UP001164746">
    <property type="component" value="Chromosome 8"/>
</dbReference>
<feature type="domain" description="Transglutaminase-like" evidence="2">
    <location>
        <begin position="327"/>
        <end position="384"/>
    </location>
</feature>
<dbReference type="Gene3D" id="2.60.40.10">
    <property type="entry name" value="Immunoglobulins"/>
    <property type="match status" value="3"/>
</dbReference>
<evidence type="ECO:0000313" key="4">
    <source>
        <dbReference type="Proteomes" id="UP001164746"/>
    </source>
</evidence>
<comment type="similarity">
    <text evidence="1">Belongs to the transglutaminase superfamily. Transglutaminase family.</text>
</comment>
<dbReference type="Pfam" id="PF00927">
    <property type="entry name" value="Transglut_C"/>
    <property type="match status" value="2"/>
</dbReference>
<dbReference type="InterPro" id="IPR001102">
    <property type="entry name" value="Transglutaminase_N"/>
</dbReference>
<dbReference type="SUPFAM" id="SSF81296">
    <property type="entry name" value="E set domains"/>
    <property type="match status" value="1"/>
</dbReference>
<protein>
    <submittedName>
        <fullName evidence="3">TGMH-like protein</fullName>
    </submittedName>
</protein>
<dbReference type="InterPro" id="IPR038765">
    <property type="entry name" value="Papain-like_cys_pep_sf"/>
</dbReference>
<accession>A0ABY7EUF8</accession>
<evidence type="ECO:0000256" key="1">
    <source>
        <dbReference type="ARBA" id="ARBA00005968"/>
    </source>
</evidence>
<dbReference type="PROSITE" id="PS00547">
    <property type="entry name" value="TRANSGLUTAMINASES"/>
    <property type="match status" value="1"/>
</dbReference>